<dbReference type="PANTHER" id="PTHR11952:SF2">
    <property type="entry name" value="LD24639P"/>
    <property type="match status" value="1"/>
</dbReference>
<reference evidence="8 9" key="1">
    <citation type="journal article" date="2018" name="J. Allergy Clin. Immunol.">
        <title>High-quality assembly of Dermatophagoides pteronyssinus genome and transcriptome reveals a wide range of novel allergens.</title>
        <authorList>
            <person name="Liu X.Y."/>
            <person name="Yang K.Y."/>
            <person name="Wang M.Q."/>
            <person name="Kwok J.S."/>
            <person name="Zeng X."/>
            <person name="Yang Z."/>
            <person name="Xiao X.J."/>
            <person name="Lau C.P."/>
            <person name="Li Y."/>
            <person name="Huang Z.M."/>
            <person name="Ba J.G."/>
            <person name="Yim A.K."/>
            <person name="Ouyang C.Y."/>
            <person name="Ngai S.M."/>
            <person name="Chan T.F."/>
            <person name="Leung E.L."/>
            <person name="Liu L."/>
            <person name="Liu Z.G."/>
            <person name="Tsui S.K."/>
        </authorList>
    </citation>
    <scope>NUCLEOTIDE SEQUENCE [LARGE SCALE GENOMIC DNA]</scope>
    <source>
        <strain evidence="8">Derp</strain>
    </source>
</reference>
<dbReference type="EC" id="2.7.7.23" evidence="3"/>
<evidence type="ECO:0000256" key="1">
    <source>
        <dbReference type="ARBA" id="ARBA00005208"/>
    </source>
</evidence>
<comment type="pathway">
    <text evidence="1">Nucleotide-sugar biosynthesis; UDP-N-acetyl-alpha-D-glucosamine biosynthesis; UDP-N-acetyl-alpha-D-glucosamine from N-acetyl-alpha-D-glucosamine 1-phosphate: step 1/1.</text>
</comment>
<accession>A0ABQ8JLT6</accession>
<dbReference type="SUPFAM" id="SSF53448">
    <property type="entry name" value="Nucleotide-diphospho-sugar transferases"/>
    <property type="match status" value="1"/>
</dbReference>
<comment type="caution">
    <text evidence="8">The sequence shown here is derived from an EMBL/GenBank/DDBJ whole genome shotgun (WGS) entry which is preliminary data.</text>
</comment>
<name>A0ABQ8JLT6_DERPT</name>
<proteinExistence type="inferred from homology"/>
<feature type="compositionally biased region" description="Low complexity" evidence="7">
    <location>
        <begin position="825"/>
        <end position="834"/>
    </location>
</feature>
<evidence type="ECO:0000256" key="2">
    <source>
        <dbReference type="ARBA" id="ARBA00010401"/>
    </source>
</evidence>
<comment type="similarity">
    <text evidence="2">Belongs to the UDPGP type 1 family.</text>
</comment>
<feature type="region of interest" description="Disordered" evidence="7">
    <location>
        <begin position="815"/>
        <end position="835"/>
    </location>
</feature>
<protein>
    <recommendedName>
        <fullName evidence="3">UDP-N-acetylglucosamine diphosphorylase</fullName>
        <ecNumber evidence="3">2.7.7.23</ecNumber>
    </recommendedName>
</protein>
<evidence type="ECO:0000256" key="5">
    <source>
        <dbReference type="ARBA" id="ARBA00022695"/>
    </source>
</evidence>
<evidence type="ECO:0000256" key="3">
    <source>
        <dbReference type="ARBA" id="ARBA00012457"/>
    </source>
</evidence>
<dbReference type="InterPro" id="IPR029044">
    <property type="entry name" value="Nucleotide-diphossugar_trans"/>
</dbReference>
<keyword evidence="5" id="KW-0548">Nucleotidyltransferase</keyword>
<evidence type="ECO:0000256" key="6">
    <source>
        <dbReference type="ARBA" id="ARBA00048493"/>
    </source>
</evidence>
<organism evidence="8 9">
    <name type="scientific">Dermatophagoides pteronyssinus</name>
    <name type="common">European house dust mite</name>
    <dbReference type="NCBI Taxonomy" id="6956"/>
    <lineage>
        <taxon>Eukaryota</taxon>
        <taxon>Metazoa</taxon>
        <taxon>Ecdysozoa</taxon>
        <taxon>Arthropoda</taxon>
        <taxon>Chelicerata</taxon>
        <taxon>Arachnida</taxon>
        <taxon>Acari</taxon>
        <taxon>Acariformes</taxon>
        <taxon>Sarcoptiformes</taxon>
        <taxon>Astigmata</taxon>
        <taxon>Psoroptidia</taxon>
        <taxon>Analgoidea</taxon>
        <taxon>Pyroglyphidae</taxon>
        <taxon>Dermatophagoidinae</taxon>
        <taxon>Dermatophagoides</taxon>
    </lineage>
</organism>
<evidence type="ECO:0000256" key="4">
    <source>
        <dbReference type="ARBA" id="ARBA00022679"/>
    </source>
</evidence>
<sequence length="915" mass="104954">MALNDDVKNLLQKYGQQHLLQFFDRNSLEQNKQLIDDINSVDFQSLCRDEYFKNSDHLIESIEQQLQPLDAKIQQDIRQTSPELIEKYRQLGLEEISKGKVAVLLLAGGQGTRLGSSLPKGMFDLGLASHKTLFQIQAERIYRLQKMAGKSEAIIPWYIMASEHTLNSTIEFFKKNNYFGLDEKNIMFFEQDNIPCFTLDGKIILKQMFKLARAPNGNGGLYEAISKKGILNDMQQRGIHHIHAYCVDNILVKVADPVFIGYCATKNVECGAKAVEKMNPNEAVGVICKVGGRYQVVEYSELSEEISQQRGADGRLMFNAGNICNHYFTLKFLREKVRYDELPYHLAKKKIPYVDGEGRPIQPDKPNGIKLEKFIFDVFRFVDEDKFAVWQVIREDEFSPLKNNDQAISDTPTTARLSLYNLHQRYLLKAGAKIIDGQNGQPVPLPLSPVLTTDKSKYSNQVVCEISPLISYEDENLLDLVNDPNHHHHNVTASMRNIDQSTSINDLSFNCSSPSMNDTTCSKDLKLICDVQSGRCQCPSTMPVRLSPEIPCLPYKFLGDLCIHSDECGQIENSVCVATFLFSIKILNKTPSFKQWFFYNKIHNDDDMNYLLNKLYGRCRCQKGFRAANRSQCIPSTFDTPVVCDNQRDCASIPNAYCNRERCRCPHGYYYDSSDKHRCNEIINLYGEFCASSSDCFIQQSNMECKNSRCICSRQYSYHNETGCVRNYNICDNESTTNIGVRNQKRQSNLCQQQTSPLSTINICRFVVKSFPLILIAIIISNLFCYIRTRKSSSSLSHRLFRHQREIHEIRRRFSEQEQHRRQINSNNNHHLSSIDQNDQRIQSCSLLSLPDYETVFSDNNQTMPVITCQNHNQHHHPQERLPTYEEAIVLSLKNSITDGHTDDDDDNVSHQQLV</sequence>
<keyword evidence="9" id="KW-1185">Reference proteome</keyword>
<dbReference type="Gene3D" id="3.90.550.10">
    <property type="entry name" value="Spore Coat Polysaccharide Biosynthesis Protein SpsA, Chain A"/>
    <property type="match status" value="1"/>
</dbReference>
<dbReference type="Pfam" id="PF01704">
    <property type="entry name" value="UDPGP"/>
    <property type="match status" value="1"/>
</dbReference>
<gene>
    <name evidence="8" type="primary">UAP1</name>
    <name evidence="8" type="ORF">DERP_003820</name>
</gene>
<reference evidence="8 9" key="2">
    <citation type="journal article" date="2022" name="Mol. Biol. Evol.">
        <title>Comparative Genomics Reveals Insights into the Divergent Evolution of Astigmatic Mites and Household Pest Adaptations.</title>
        <authorList>
            <person name="Xiong Q."/>
            <person name="Wan A.T."/>
            <person name="Liu X."/>
            <person name="Fung C.S."/>
            <person name="Xiao X."/>
            <person name="Malainual N."/>
            <person name="Hou J."/>
            <person name="Wang L."/>
            <person name="Wang M."/>
            <person name="Yang K.Y."/>
            <person name="Cui Y."/>
            <person name="Leung E.L."/>
            <person name="Nong W."/>
            <person name="Shin S.K."/>
            <person name="Au S.W."/>
            <person name="Jeong K.Y."/>
            <person name="Chew F.T."/>
            <person name="Hui J.H."/>
            <person name="Leung T.F."/>
            <person name="Tungtrongchitr A."/>
            <person name="Zhong N."/>
            <person name="Liu Z."/>
            <person name="Tsui S.K."/>
        </authorList>
    </citation>
    <scope>NUCLEOTIDE SEQUENCE [LARGE SCALE GENOMIC DNA]</scope>
    <source>
        <strain evidence="8">Derp</strain>
    </source>
</reference>
<evidence type="ECO:0000256" key="7">
    <source>
        <dbReference type="SAM" id="MobiDB-lite"/>
    </source>
</evidence>
<dbReference type="CDD" id="cd04193">
    <property type="entry name" value="UDPGlcNAc_PPase"/>
    <property type="match status" value="1"/>
</dbReference>
<evidence type="ECO:0000313" key="9">
    <source>
        <dbReference type="Proteomes" id="UP000887458"/>
    </source>
</evidence>
<dbReference type="InterPro" id="IPR002618">
    <property type="entry name" value="UDPGP_fam"/>
</dbReference>
<dbReference type="InterPro" id="IPR039741">
    <property type="entry name" value="UDP-sugar_pyrophosphorylase"/>
</dbReference>
<comment type="catalytic activity">
    <reaction evidence="6">
        <text>N-acetyl-alpha-D-glucosamine 1-phosphate + UTP + H(+) = UDP-N-acetyl-alpha-D-glucosamine + diphosphate</text>
        <dbReference type="Rhea" id="RHEA:13509"/>
        <dbReference type="ChEBI" id="CHEBI:15378"/>
        <dbReference type="ChEBI" id="CHEBI:33019"/>
        <dbReference type="ChEBI" id="CHEBI:46398"/>
        <dbReference type="ChEBI" id="CHEBI:57705"/>
        <dbReference type="ChEBI" id="CHEBI:57776"/>
        <dbReference type="EC" id="2.7.7.23"/>
    </reaction>
</comment>
<dbReference type="EMBL" id="NJHN03000032">
    <property type="protein sequence ID" value="KAH9423539.1"/>
    <property type="molecule type" value="Genomic_DNA"/>
</dbReference>
<dbReference type="Proteomes" id="UP000887458">
    <property type="component" value="Unassembled WGS sequence"/>
</dbReference>
<evidence type="ECO:0000313" key="8">
    <source>
        <dbReference type="EMBL" id="KAH9423539.1"/>
    </source>
</evidence>
<dbReference type="PANTHER" id="PTHR11952">
    <property type="entry name" value="UDP- GLUCOSE PYROPHOSPHORYLASE"/>
    <property type="match status" value="1"/>
</dbReference>
<keyword evidence="4" id="KW-0808">Transferase</keyword>